<dbReference type="PANTHER" id="PTHR33055:SF3">
    <property type="entry name" value="PUTATIVE TRANSPOSASE FOR IS117-RELATED"/>
    <property type="match status" value="1"/>
</dbReference>
<dbReference type="GO" id="GO:0004803">
    <property type="term" value="F:transposase activity"/>
    <property type="evidence" value="ECO:0007669"/>
    <property type="project" value="InterPro"/>
</dbReference>
<dbReference type="Pfam" id="PF02371">
    <property type="entry name" value="Transposase_20"/>
    <property type="match status" value="1"/>
</dbReference>
<dbReference type="GO" id="GO:0006313">
    <property type="term" value="P:DNA transposition"/>
    <property type="evidence" value="ECO:0007669"/>
    <property type="project" value="InterPro"/>
</dbReference>
<organism evidence="4 5">
    <name type="scientific">Limosilactobacillus oris DSM 4864</name>
    <dbReference type="NCBI Taxonomy" id="1423779"/>
    <lineage>
        <taxon>Bacteria</taxon>
        <taxon>Bacillati</taxon>
        <taxon>Bacillota</taxon>
        <taxon>Bacilli</taxon>
        <taxon>Lactobacillales</taxon>
        <taxon>Lactobacillaceae</taxon>
        <taxon>Limosilactobacillus</taxon>
    </lineage>
</organism>
<dbReference type="AlphaFoldDB" id="A0A0R1W8V3"/>
<sequence>MSSVIYVGMDVHQDSFSLCALAASSGEIIRETRCSADVENIVKFINHLPENESNQVTLGYEAGIWGYSLHNRLVELGYDCVILAPSTMYSNIKHQMVKNDHRDAQMIAHNLASGTYKAVYVPDQEDDEVKEFIRLIKAMKKELKQTKQRIRAFVLRNGFRFEKTPWTGVYLEWLSQLQLPRIKKMVLDEYLVHYHELTDKIERLSRQLGDLSHQERYQEPISKLRCFKGIDTVAAMTIHVETSDFSRFPNARAYMAYLGLTPSEHSSGKNVSLGRITKQGNSTIRTTLVESAQGLVRGNPSKKSKKLKARQINQSGRVINYADRAVNRLHKRYERMIHAGKPRNVAIIAVARELACFIWGMENGKIA</sequence>
<proteinExistence type="predicted"/>
<dbReference type="EMBL" id="AZGE01000060">
    <property type="protein sequence ID" value="KRM13967.1"/>
    <property type="molecule type" value="Genomic_DNA"/>
</dbReference>
<dbReference type="InterPro" id="IPR047650">
    <property type="entry name" value="Transpos_IS110"/>
</dbReference>
<protein>
    <submittedName>
        <fullName evidence="4">Transposase</fullName>
    </submittedName>
</protein>
<dbReference type="InterPro" id="IPR002525">
    <property type="entry name" value="Transp_IS110-like_N"/>
</dbReference>
<dbReference type="RefSeq" id="WP_082603582.1">
    <property type="nucleotide sequence ID" value="NZ_AZGE01000060.1"/>
</dbReference>
<dbReference type="PANTHER" id="PTHR33055">
    <property type="entry name" value="TRANSPOSASE FOR INSERTION SEQUENCE ELEMENT IS1111A"/>
    <property type="match status" value="1"/>
</dbReference>
<dbReference type="PATRIC" id="fig|1423779.3.peg.1789"/>
<evidence type="ECO:0000256" key="1">
    <source>
        <dbReference type="SAM" id="Coils"/>
    </source>
</evidence>
<dbReference type="Pfam" id="PF01548">
    <property type="entry name" value="DEDD_Tnp_IS110"/>
    <property type="match status" value="1"/>
</dbReference>
<feature type="domain" description="Transposase IS110-like N-terminal" evidence="2">
    <location>
        <begin position="7"/>
        <end position="154"/>
    </location>
</feature>
<dbReference type="InterPro" id="IPR003346">
    <property type="entry name" value="Transposase_20"/>
</dbReference>
<comment type="caution">
    <text evidence="4">The sequence shown here is derived from an EMBL/GenBank/DDBJ whole genome shotgun (WGS) entry which is preliminary data.</text>
</comment>
<reference evidence="4 5" key="1">
    <citation type="journal article" date="2015" name="Genome Announc.">
        <title>Expanding the biotechnology potential of lactobacilli through comparative genomics of 213 strains and associated genera.</title>
        <authorList>
            <person name="Sun Z."/>
            <person name="Harris H.M."/>
            <person name="McCann A."/>
            <person name="Guo C."/>
            <person name="Argimon S."/>
            <person name="Zhang W."/>
            <person name="Yang X."/>
            <person name="Jeffery I.B."/>
            <person name="Cooney J.C."/>
            <person name="Kagawa T.F."/>
            <person name="Liu W."/>
            <person name="Song Y."/>
            <person name="Salvetti E."/>
            <person name="Wrobel A."/>
            <person name="Rasinkangas P."/>
            <person name="Parkhill J."/>
            <person name="Rea M.C."/>
            <person name="O'Sullivan O."/>
            <person name="Ritari J."/>
            <person name="Douillard F.P."/>
            <person name="Paul Ross R."/>
            <person name="Yang R."/>
            <person name="Briner A.E."/>
            <person name="Felis G.E."/>
            <person name="de Vos W.M."/>
            <person name="Barrangou R."/>
            <person name="Klaenhammer T.R."/>
            <person name="Caufield P.W."/>
            <person name="Cui Y."/>
            <person name="Zhang H."/>
            <person name="O'Toole P.W."/>
        </authorList>
    </citation>
    <scope>NUCLEOTIDE SEQUENCE [LARGE SCALE GENOMIC DNA]</scope>
    <source>
        <strain evidence="4 5">DSM 4864</strain>
    </source>
</reference>
<feature type="coiled-coil region" evidence="1">
    <location>
        <begin position="129"/>
        <end position="156"/>
    </location>
</feature>
<evidence type="ECO:0000313" key="5">
    <source>
        <dbReference type="Proteomes" id="UP000050973"/>
    </source>
</evidence>
<dbReference type="Proteomes" id="UP000050973">
    <property type="component" value="Unassembled WGS sequence"/>
</dbReference>
<accession>A0A0R1W8V3</accession>
<evidence type="ECO:0000259" key="3">
    <source>
        <dbReference type="Pfam" id="PF02371"/>
    </source>
</evidence>
<name>A0A0R1W8V3_9LACO</name>
<dbReference type="GO" id="GO:0003677">
    <property type="term" value="F:DNA binding"/>
    <property type="evidence" value="ECO:0007669"/>
    <property type="project" value="InterPro"/>
</dbReference>
<gene>
    <name evidence="4" type="ORF">FC49_GL001731</name>
</gene>
<keyword evidence="1" id="KW-0175">Coiled coil</keyword>
<evidence type="ECO:0000259" key="2">
    <source>
        <dbReference type="Pfam" id="PF01548"/>
    </source>
</evidence>
<dbReference type="NCBIfam" id="NF033542">
    <property type="entry name" value="transpos_IS110"/>
    <property type="match status" value="1"/>
</dbReference>
<evidence type="ECO:0000313" key="4">
    <source>
        <dbReference type="EMBL" id="KRM13967.1"/>
    </source>
</evidence>
<feature type="coiled-coil region" evidence="1">
    <location>
        <begin position="187"/>
        <end position="214"/>
    </location>
</feature>
<feature type="domain" description="Transposase IS116/IS110/IS902 C-terminal" evidence="3">
    <location>
        <begin position="224"/>
        <end position="302"/>
    </location>
</feature>